<proteinExistence type="predicted"/>
<gene>
    <name evidence="3" type="ORF">LXN57_12215</name>
</gene>
<feature type="domain" description="CheW-like" evidence="2">
    <location>
        <begin position="175"/>
        <end position="314"/>
    </location>
</feature>
<dbReference type="Pfam" id="PF01584">
    <property type="entry name" value="CheW"/>
    <property type="match status" value="3"/>
</dbReference>
<protein>
    <submittedName>
        <fullName evidence="3">Chemotaxis protein CheW</fullName>
    </submittedName>
</protein>
<dbReference type="InterPro" id="IPR039315">
    <property type="entry name" value="CheW"/>
</dbReference>
<feature type="domain" description="CheW-like" evidence="2">
    <location>
        <begin position="352"/>
        <end position="489"/>
    </location>
</feature>
<name>A0ABT0XXG2_9ACTN</name>
<accession>A0ABT0XXG2</accession>
<dbReference type="PANTHER" id="PTHR22617:SF23">
    <property type="entry name" value="CHEMOTAXIS PROTEIN CHEW"/>
    <property type="match status" value="1"/>
</dbReference>
<sequence>MTPTAVSTLYGVFRTGGLRMALPLEELREVIVRPAEFSPLPTAGVGLLGAVNLRHIVIPVLDPCLLAGQPSAAETGEVIIIVSSEGRLFGLLADAIEGSTHVAADALLAVRIGGGVPALFSHTFERADDRAVVALLDAATIVDTPAIPVVADPAQQPGTPAPVTASGAAQAQEPRRTLLMFECGGTGLSIDVTHVHSVVPDLELHSSPLDGPICRGVAHLDGHAVPVIDPITLLGLGLQPGTETYRGVVVSMPQGLITLTATDVTDITTVPADDILPIPKLPSPDHALLAGLLTTDDRQYLVLDGQALRENAELAAFGALNLRLDSQASPADPPPGDTDAAGRDEHRVIPSVRKFLTYSIGVEAATPLEQIDEILPYPSHHLSLDEAPLIGMFTHRRTTIPLINLPVLLGRPHTPDPGTDRVLLVTVAAGTTAGLVVPELHAIEQSVWEESATTTNDLLQRRLIGMGTPEDNRLVPHFDLIAIATEHLGGHLVRAGERGSAYAGQRGTRDSATSVMS</sequence>
<dbReference type="InterPro" id="IPR036061">
    <property type="entry name" value="CheW-like_dom_sf"/>
</dbReference>
<dbReference type="PROSITE" id="PS50851">
    <property type="entry name" value="CHEW"/>
    <property type="match status" value="3"/>
</dbReference>
<dbReference type="Gene3D" id="2.30.30.40">
    <property type="entry name" value="SH3 Domains"/>
    <property type="match status" value="2"/>
</dbReference>
<feature type="domain" description="CheW-like" evidence="2">
    <location>
        <begin position="7"/>
        <end position="147"/>
    </location>
</feature>
<dbReference type="RefSeq" id="WP_251798169.1">
    <property type="nucleotide sequence ID" value="NZ_JAMQOL010000015.1"/>
</dbReference>
<evidence type="ECO:0000313" key="4">
    <source>
        <dbReference type="Proteomes" id="UP001523216"/>
    </source>
</evidence>
<dbReference type="EMBL" id="JAMQOL010000015">
    <property type="protein sequence ID" value="MCM4078330.1"/>
    <property type="molecule type" value="Genomic_DNA"/>
</dbReference>
<comment type="caution">
    <text evidence="3">The sequence shown here is derived from an EMBL/GenBank/DDBJ whole genome shotgun (WGS) entry which is preliminary data.</text>
</comment>
<organism evidence="3 4">
    <name type="scientific">Paractinoplanes hotanensis</name>
    <dbReference type="NCBI Taxonomy" id="2906497"/>
    <lineage>
        <taxon>Bacteria</taxon>
        <taxon>Bacillati</taxon>
        <taxon>Actinomycetota</taxon>
        <taxon>Actinomycetes</taxon>
        <taxon>Micromonosporales</taxon>
        <taxon>Micromonosporaceae</taxon>
        <taxon>Paractinoplanes</taxon>
    </lineage>
</organism>
<dbReference type="SUPFAM" id="SSF50341">
    <property type="entry name" value="CheW-like"/>
    <property type="match status" value="3"/>
</dbReference>
<dbReference type="Gene3D" id="2.40.50.180">
    <property type="entry name" value="CheA-289, Domain 4"/>
    <property type="match status" value="3"/>
</dbReference>
<evidence type="ECO:0000256" key="1">
    <source>
        <dbReference type="SAM" id="MobiDB-lite"/>
    </source>
</evidence>
<feature type="region of interest" description="Disordered" evidence="1">
    <location>
        <begin position="498"/>
        <end position="517"/>
    </location>
</feature>
<dbReference type="SMART" id="SM00260">
    <property type="entry name" value="CheW"/>
    <property type="match status" value="3"/>
</dbReference>
<dbReference type="Proteomes" id="UP001523216">
    <property type="component" value="Unassembled WGS sequence"/>
</dbReference>
<keyword evidence="4" id="KW-1185">Reference proteome</keyword>
<dbReference type="InterPro" id="IPR002545">
    <property type="entry name" value="CheW-lke_dom"/>
</dbReference>
<dbReference type="PANTHER" id="PTHR22617">
    <property type="entry name" value="CHEMOTAXIS SENSOR HISTIDINE KINASE-RELATED"/>
    <property type="match status" value="1"/>
</dbReference>
<evidence type="ECO:0000313" key="3">
    <source>
        <dbReference type="EMBL" id="MCM4078330.1"/>
    </source>
</evidence>
<evidence type="ECO:0000259" key="2">
    <source>
        <dbReference type="PROSITE" id="PS50851"/>
    </source>
</evidence>
<reference evidence="3 4" key="1">
    <citation type="submission" date="2022-06" db="EMBL/GenBank/DDBJ databases">
        <title>Actinoplanes abujensis sp. nov., isolated from Nigerian arid soil.</title>
        <authorList>
            <person name="Ding P."/>
        </authorList>
    </citation>
    <scope>NUCLEOTIDE SEQUENCE [LARGE SCALE GENOMIC DNA]</scope>
    <source>
        <strain evidence="4">TRM88002</strain>
    </source>
</reference>